<dbReference type="AlphaFoldDB" id="A0A918J100"/>
<comment type="caution">
    <text evidence="4">The sequence shown here is derived from an EMBL/GenBank/DDBJ whole genome shotgun (WGS) entry which is preliminary data.</text>
</comment>
<dbReference type="GO" id="GO:0062193">
    <property type="term" value="F:D-ribose pyranase activity"/>
    <property type="evidence" value="ECO:0007669"/>
    <property type="project" value="UniProtKB-EC"/>
</dbReference>
<dbReference type="SUPFAM" id="SSF102546">
    <property type="entry name" value="RbsD-like"/>
    <property type="match status" value="1"/>
</dbReference>
<dbReference type="Gene3D" id="3.40.1650.10">
    <property type="entry name" value="RbsD-like domain"/>
    <property type="match status" value="1"/>
</dbReference>
<dbReference type="InterPro" id="IPR007721">
    <property type="entry name" value="RbsD_FucU"/>
</dbReference>
<dbReference type="PROSITE" id="PS51257">
    <property type="entry name" value="PROKAR_LIPOPROTEIN"/>
    <property type="match status" value="1"/>
</dbReference>
<reference evidence="4" key="2">
    <citation type="submission" date="2020-09" db="EMBL/GenBank/DDBJ databases">
        <authorList>
            <person name="Sun Q."/>
            <person name="Kim S."/>
        </authorList>
    </citation>
    <scope>NUCLEOTIDE SEQUENCE</scope>
    <source>
        <strain evidence="4">KCTC 12113</strain>
    </source>
</reference>
<sequence length="192" mass="21969">MKYLLVAIGFFLGLMGCAKPEKMSLNNELKIENTIKETDWRMEVQQKLKEYGHRNWIVVADAAYPKQSNPAIETIVIDTEQLEAVAYISELIERSTHVDANIFVDKEMTFVAEKNATGIETYRNSLDSLLNGSPVKRMLHEDIIKELDKSAELFHILILKTNMTIPYTSVFFQLECGYWNARSEGAIRSAME</sequence>
<dbReference type="RefSeq" id="WP_051315679.1">
    <property type="nucleotide sequence ID" value="NZ_BMWP01000021.1"/>
</dbReference>
<organism evidence="4 5">
    <name type="scientific">Arenibacter certesii</name>
    <dbReference type="NCBI Taxonomy" id="228955"/>
    <lineage>
        <taxon>Bacteria</taxon>
        <taxon>Pseudomonadati</taxon>
        <taxon>Bacteroidota</taxon>
        <taxon>Flavobacteriia</taxon>
        <taxon>Flavobacteriales</taxon>
        <taxon>Flavobacteriaceae</taxon>
        <taxon>Arenibacter</taxon>
    </lineage>
</organism>
<evidence type="ECO:0000256" key="1">
    <source>
        <dbReference type="ARBA" id="ARBA00000223"/>
    </source>
</evidence>
<dbReference type="GO" id="GO:0048029">
    <property type="term" value="F:monosaccharide binding"/>
    <property type="evidence" value="ECO:0007669"/>
    <property type="project" value="InterPro"/>
</dbReference>
<dbReference type="Pfam" id="PF05025">
    <property type="entry name" value="RbsD_FucU"/>
    <property type="match status" value="1"/>
</dbReference>
<dbReference type="EC" id="5.4.99.62" evidence="2"/>
<gene>
    <name evidence="4" type="ORF">GCM10007383_28040</name>
</gene>
<accession>A0A918J100</accession>
<dbReference type="GO" id="GO:0005996">
    <property type="term" value="P:monosaccharide metabolic process"/>
    <property type="evidence" value="ECO:0007669"/>
    <property type="project" value="InterPro"/>
</dbReference>
<evidence type="ECO:0000313" key="5">
    <source>
        <dbReference type="Proteomes" id="UP000634668"/>
    </source>
</evidence>
<name>A0A918J100_9FLAO</name>
<keyword evidence="3" id="KW-0413">Isomerase</keyword>
<evidence type="ECO:0000256" key="2">
    <source>
        <dbReference type="ARBA" id="ARBA00012862"/>
    </source>
</evidence>
<proteinExistence type="predicted"/>
<dbReference type="InterPro" id="IPR023750">
    <property type="entry name" value="RbsD-like_sf"/>
</dbReference>
<protein>
    <recommendedName>
        <fullName evidence="2">D-ribose pyranase</fullName>
        <ecNumber evidence="2">5.4.99.62</ecNumber>
    </recommendedName>
</protein>
<comment type="catalytic activity">
    <reaction evidence="1">
        <text>beta-D-ribopyranose = beta-D-ribofuranose</text>
        <dbReference type="Rhea" id="RHEA:25432"/>
        <dbReference type="ChEBI" id="CHEBI:27476"/>
        <dbReference type="ChEBI" id="CHEBI:47002"/>
        <dbReference type="EC" id="5.4.99.62"/>
    </reaction>
</comment>
<evidence type="ECO:0000256" key="3">
    <source>
        <dbReference type="ARBA" id="ARBA00023235"/>
    </source>
</evidence>
<reference evidence="4" key="1">
    <citation type="journal article" date="2014" name="Int. J. Syst. Evol. Microbiol.">
        <title>Complete genome sequence of Corynebacterium casei LMG S-19264T (=DSM 44701T), isolated from a smear-ripened cheese.</title>
        <authorList>
            <consortium name="US DOE Joint Genome Institute (JGI-PGF)"/>
            <person name="Walter F."/>
            <person name="Albersmeier A."/>
            <person name="Kalinowski J."/>
            <person name="Ruckert C."/>
        </authorList>
    </citation>
    <scope>NUCLEOTIDE SEQUENCE</scope>
    <source>
        <strain evidence="4">KCTC 12113</strain>
    </source>
</reference>
<dbReference type="EMBL" id="BMWP01000021">
    <property type="protein sequence ID" value="GGW41817.1"/>
    <property type="molecule type" value="Genomic_DNA"/>
</dbReference>
<keyword evidence="5" id="KW-1185">Reference proteome</keyword>
<dbReference type="Proteomes" id="UP000634668">
    <property type="component" value="Unassembled WGS sequence"/>
</dbReference>
<evidence type="ECO:0000313" key="4">
    <source>
        <dbReference type="EMBL" id="GGW41817.1"/>
    </source>
</evidence>